<dbReference type="InterPro" id="IPR001606">
    <property type="entry name" value="ARID_dom"/>
</dbReference>
<dbReference type="PROSITE" id="PS51011">
    <property type="entry name" value="ARID"/>
    <property type="match status" value="1"/>
</dbReference>
<feature type="compositionally biased region" description="Acidic residues" evidence="5">
    <location>
        <begin position="451"/>
        <end position="469"/>
    </location>
</feature>
<dbReference type="GO" id="GO:0003677">
    <property type="term" value="F:DNA binding"/>
    <property type="evidence" value="ECO:0007669"/>
    <property type="project" value="InterPro"/>
</dbReference>
<dbReference type="Gene3D" id="1.25.10.10">
    <property type="entry name" value="Leucine-rich Repeat Variant"/>
    <property type="match status" value="1"/>
</dbReference>
<feature type="domain" description="ARID" evidence="6">
    <location>
        <begin position="19"/>
        <end position="112"/>
    </location>
</feature>
<dbReference type="Proteomes" id="UP000019132">
    <property type="component" value="Unassembled WGS sequence"/>
</dbReference>
<accession>K3X7B9</accession>
<evidence type="ECO:0000256" key="4">
    <source>
        <dbReference type="ARBA" id="ARBA00023242"/>
    </source>
</evidence>
<dbReference type="SUPFAM" id="SSF48371">
    <property type="entry name" value="ARM repeat"/>
    <property type="match status" value="1"/>
</dbReference>
<keyword evidence="8" id="KW-1185">Reference proteome</keyword>
<dbReference type="Gene3D" id="1.10.150.60">
    <property type="entry name" value="ARID DNA-binding domain"/>
    <property type="match status" value="1"/>
</dbReference>
<dbReference type="InParanoid" id="K3X7B9"/>
<evidence type="ECO:0000256" key="1">
    <source>
        <dbReference type="ARBA" id="ARBA00022853"/>
    </source>
</evidence>
<reference evidence="7" key="3">
    <citation type="submission" date="2015-02" db="UniProtKB">
        <authorList>
            <consortium name="EnsemblProtists"/>
        </authorList>
    </citation>
    <scope>IDENTIFICATION</scope>
    <source>
        <strain evidence="7">DAOM BR144</strain>
    </source>
</reference>
<dbReference type="SMART" id="SM01014">
    <property type="entry name" value="ARID"/>
    <property type="match status" value="1"/>
</dbReference>
<feature type="region of interest" description="Disordered" evidence="5">
    <location>
        <begin position="446"/>
        <end position="481"/>
    </location>
</feature>
<dbReference type="PANTHER" id="PTHR22970">
    <property type="entry name" value="AT-RICH INTERACTIVE DOMAIN-CONTAINING PROTEIN 2"/>
    <property type="match status" value="1"/>
</dbReference>
<dbReference type="CDD" id="cd16100">
    <property type="entry name" value="ARID"/>
    <property type="match status" value="1"/>
</dbReference>
<dbReference type="OMA" id="AQHPTCM"/>
<dbReference type="PANTHER" id="PTHR22970:SF14">
    <property type="entry name" value="AT-RICH INTERACTIVE DOMAIN-CONTAINING PROTEIN 2"/>
    <property type="match status" value="1"/>
</dbReference>
<dbReference type="SUPFAM" id="SSF46774">
    <property type="entry name" value="ARID-like"/>
    <property type="match status" value="1"/>
</dbReference>
<dbReference type="STRING" id="431595.K3X7B9"/>
<name>K3X7B9_GLOUD</name>
<keyword evidence="1" id="KW-0156">Chromatin regulator</keyword>
<proteinExistence type="predicted"/>
<dbReference type="GO" id="GO:0006325">
    <property type="term" value="P:chromatin organization"/>
    <property type="evidence" value="ECO:0007669"/>
    <property type="project" value="UniProtKB-KW"/>
</dbReference>
<evidence type="ECO:0000259" key="6">
    <source>
        <dbReference type="PROSITE" id="PS51011"/>
    </source>
</evidence>
<dbReference type="HOGENOM" id="CLU_442482_0_0_1"/>
<keyword evidence="3" id="KW-0804">Transcription</keyword>
<dbReference type="eggNOG" id="ENOG502QV5B">
    <property type="taxonomic scope" value="Eukaryota"/>
</dbReference>
<organism evidence="7 8">
    <name type="scientific">Globisporangium ultimum (strain ATCC 200006 / CBS 805.95 / DAOM BR144)</name>
    <name type="common">Pythium ultimum</name>
    <dbReference type="NCBI Taxonomy" id="431595"/>
    <lineage>
        <taxon>Eukaryota</taxon>
        <taxon>Sar</taxon>
        <taxon>Stramenopiles</taxon>
        <taxon>Oomycota</taxon>
        <taxon>Peronosporomycetes</taxon>
        <taxon>Pythiales</taxon>
        <taxon>Pythiaceae</taxon>
        <taxon>Globisporangium</taxon>
    </lineage>
</organism>
<reference evidence="8" key="2">
    <citation type="submission" date="2010-04" db="EMBL/GenBank/DDBJ databases">
        <authorList>
            <person name="Buell R."/>
            <person name="Hamilton J."/>
            <person name="Hostetler J."/>
        </authorList>
    </citation>
    <scope>NUCLEOTIDE SEQUENCE [LARGE SCALE GENOMIC DNA]</scope>
    <source>
        <strain evidence="8">DAOM:BR144</strain>
    </source>
</reference>
<dbReference type="SMART" id="SM00501">
    <property type="entry name" value="BRIGHT"/>
    <property type="match status" value="1"/>
</dbReference>
<evidence type="ECO:0000256" key="2">
    <source>
        <dbReference type="ARBA" id="ARBA00023015"/>
    </source>
</evidence>
<dbReference type="Pfam" id="PF01388">
    <property type="entry name" value="ARID"/>
    <property type="match status" value="1"/>
</dbReference>
<dbReference type="EMBL" id="GL376577">
    <property type="status" value="NOT_ANNOTATED_CDS"/>
    <property type="molecule type" value="Genomic_DNA"/>
</dbReference>
<dbReference type="EnsemblProtists" id="PYU1_T013118">
    <property type="protein sequence ID" value="PYU1_T013118"/>
    <property type="gene ID" value="PYU1_G013091"/>
</dbReference>
<dbReference type="InterPro" id="IPR011989">
    <property type="entry name" value="ARM-like"/>
</dbReference>
<dbReference type="InterPro" id="IPR016024">
    <property type="entry name" value="ARM-type_fold"/>
</dbReference>
<dbReference type="VEuPathDB" id="FungiDB:PYU1_G013091"/>
<keyword evidence="4" id="KW-0539">Nucleus</keyword>
<protein>
    <recommendedName>
        <fullName evidence="6">ARID domain-containing protein</fullName>
    </recommendedName>
</protein>
<evidence type="ECO:0000256" key="3">
    <source>
        <dbReference type="ARBA" id="ARBA00023163"/>
    </source>
</evidence>
<reference evidence="8" key="1">
    <citation type="journal article" date="2010" name="Genome Biol.">
        <title>Genome sequence of the necrotrophic plant pathogen Pythium ultimum reveals original pathogenicity mechanisms and effector repertoire.</title>
        <authorList>
            <person name="Levesque C.A."/>
            <person name="Brouwer H."/>
            <person name="Cano L."/>
            <person name="Hamilton J.P."/>
            <person name="Holt C."/>
            <person name="Huitema E."/>
            <person name="Raffaele S."/>
            <person name="Robideau G.P."/>
            <person name="Thines M."/>
            <person name="Win J."/>
            <person name="Zerillo M.M."/>
            <person name="Beakes G.W."/>
            <person name="Boore J.L."/>
            <person name="Busam D."/>
            <person name="Dumas B."/>
            <person name="Ferriera S."/>
            <person name="Fuerstenberg S.I."/>
            <person name="Gachon C.M."/>
            <person name="Gaulin E."/>
            <person name="Govers F."/>
            <person name="Grenville-Briggs L."/>
            <person name="Horner N."/>
            <person name="Hostetler J."/>
            <person name="Jiang R.H."/>
            <person name="Johnson J."/>
            <person name="Krajaejun T."/>
            <person name="Lin H."/>
            <person name="Meijer H.J."/>
            <person name="Moore B."/>
            <person name="Morris P."/>
            <person name="Phuntmart V."/>
            <person name="Puiu D."/>
            <person name="Shetty J."/>
            <person name="Stajich J.E."/>
            <person name="Tripathy S."/>
            <person name="Wawra S."/>
            <person name="van West P."/>
            <person name="Whitty B.R."/>
            <person name="Coutinho P.M."/>
            <person name="Henrissat B."/>
            <person name="Martin F."/>
            <person name="Thomas P.D."/>
            <person name="Tyler B.M."/>
            <person name="De Vries R.P."/>
            <person name="Kamoun S."/>
            <person name="Yandell M."/>
            <person name="Tisserat N."/>
            <person name="Buell C.R."/>
        </authorList>
    </citation>
    <scope>NUCLEOTIDE SEQUENCE</scope>
    <source>
        <strain evidence="8">DAOM:BR144</strain>
    </source>
</reference>
<evidence type="ECO:0000313" key="8">
    <source>
        <dbReference type="Proteomes" id="UP000019132"/>
    </source>
</evidence>
<keyword evidence="2" id="KW-0805">Transcription regulation</keyword>
<dbReference type="InterPro" id="IPR052406">
    <property type="entry name" value="Chromatin_Remodeling_Comp"/>
</dbReference>
<evidence type="ECO:0000256" key="5">
    <source>
        <dbReference type="SAM" id="MobiDB-lite"/>
    </source>
</evidence>
<dbReference type="AlphaFoldDB" id="K3X7B9"/>
<evidence type="ECO:0000313" key="7">
    <source>
        <dbReference type="EnsemblProtists" id="PYU1_T013118"/>
    </source>
</evidence>
<dbReference type="InterPro" id="IPR036431">
    <property type="entry name" value="ARID_dom_sf"/>
</dbReference>
<sequence length="618" mass="69504">MADRAGATMLALQLSCRGNAMRERILRDLVSFAESRGELQLLQTLPKTPKGAPIDWLRLYEEVVARGGYQHVSQHKLWPQIIAKECMNIDILPYVLALYYERYLYAFEEKQLFGRDLPLNTAPPLTVAPKRAYASDDDHIASASELQEAQNMAGTSLSHPPKRLKVQRSHQHNPDLGTMHGIVLALDSNIPDQVLQAINLLSVLSYGNPNDPESELLVDTVPGLLDAVYRQLQQCALLPHQLWQNDIDDTPTQRAHRRLLNTGEDIGQRELLDARGLLLLNIVRNLSMVPENQKLLADHEEICVFLILALRSIDGRHFEIGDHALDILCNISKRIDFFSLHPPAKLELWHPHHQLSSHLWNKEKLLPLECLLQQLTRMLLQPQLKRSVLLRTCELFCNVCRDVSLRQALASSKALQDPALLNRIVGLLACSRQDFSHAGTRKKQVGGVQIYEDDDMEDDDEDEGEDHDDENSRWPAPWESDGYPSGVGMGVVYVSPEGNRNLGSNSNLDDASKIDHEIRDAALEVLFRLSDVDDAAKLRMAKHPNCLFRIATVLTSCLGRPEASRIAVAILCNISMNRQTFAYFLPIEKELILVACSDRSVSDILNNVVADVYGMHSL</sequence>